<keyword evidence="4" id="KW-0804">Transcription</keyword>
<evidence type="ECO:0000256" key="4">
    <source>
        <dbReference type="ARBA" id="ARBA00023163"/>
    </source>
</evidence>
<keyword evidence="3" id="KW-0238">DNA-binding</keyword>
<comment type="caution">
    <text evidence="6">The sequence shown here is derived from an EMBL/GenBank/DDBJ whole genome shotgun (WGS) entry which is preliminary data.</text>
</comment>
<feature type="domain" description="HTH lysR-type" evidence="5">
    <location>
        <begin position="1"/>
        <end position="58"/>
    </location>
</feature>
<protein>
    <submittedName>
        <fullName evidence="6">Transcriptional regulator, LysR family</fullName>
    </submittedName>
</protein>
<reference evidence="6 7" key="1">
    <citation type="journal article" date="2014" name="PLoS ONE">
        <title>Grimontia indica AK16(T), sp. nov., Isolated from a Seawater Sample Reports the Presence of Pathogenic Genes Similar to Vibrio Genus.</title>
        <authorList>
            <person name="Singh A."/>
            <person name="Vaidya B."/>
            <person name="Khatri I."/>
            <person name="Srinivas T.N."/>
            <person name="Subramanian S."/>
            <person name="Korpole S."/>
            <person name="Pinnaka A.K."/>
        </authorList>
    </citation>
    <scope>NUCLEOTIDE SEQUENCE [LARGE SCALE GENOMIC DNA]</scope>
    <source>
        <strain evidence="6 7">AK16</strain>
    </source>
</reference>
<sequence length="322" mass="35972">MRIENFEAFVNIARLGSFTQAAEECFCTQATMSQRIKKLEDYYKVQLLHRDGRGVELTLAGQQILPYCEAIIVALRDSKNELLNIDQLSIGELKICSSNTPGTYILPQVLSSFHLRFPGIELESQIKYAKDVISEISFGSECELGFVSQPADVGVDDKKLMFEPILRDSLAVIVSPQHPMVRDKWVGKHSISLDDLQGQTLLTSNRKSSTVKNLETTSGKSMDFKQVVALGSMEAVKKSVELNAGIAIASHFLVQDEVSSGRLLSFSIEDVTVYRFVMLVHRRTVSLSPTARAFVEYLKKDLAKMYPTLCCDLDHRRAANLV</sequence>
<evidence type="ECO:0000313" key="6">
    <source>
        <dbReference type="EMBL" id="EOD77628.1"/>
    </source>
</evidence>
<dbReference type="InterPro" id="IPR036388">
    <property type="entry name" value="WH-like_DNA-bd_sf"/>
</dbReference>
<evidence type="ECO:0000259" key="5">
    <source>
        <dbReference type="PROSITE" id="PS50931"/>
    </source>
</evidence>
<dbReference type="EMBL" id="ANFM02000046">
    <property type="protein sequence ID" value="EOD77628.1"/>
    <property type="molecule type" value="Genomic_DNA"/>
</dbReference>
<gene>
    <name evidence="6" type="ORF">D515_03630</name>
</gene>
<evidence type="ECO:0000256" key="1">
    <source>
        <dbReference type="ARBA" id="ARBA00009437"/>
    </source>
</evidence>
<dbReference type="RefSeq" id="WP_002541632.1">
    <property type="nucleotide sequence ID" value="NZ_ANFM02000046.1"/>
</dbReference>
<dbReference type="Gene3D" id="1.10.10.10">
    <property type="entry name" value="Winged helix-like DNA-binding domain superfamily/Winged helix DNA-binding domain"/>
    <property type="match status" value="1"/>
</dbReference>
<accession>R1GN81</accession>
<dbReference type="GO" id="GO:0003700">
    <property type="term" value="F:DNA-binding transcription factor activity"/>
    <property type="evidence" value="ECO:0007669"/>
    <property type="project" value="InterPro"/>
</dbReference>
<dbReference type="PANTHER" id="PTHR30126:SF40">
    <property type="entry name" value="HTH-TYPE TRANSCRIPTIONAL REGULATOR GLTR"/>
    <property type="match status" value="1"/>
</dbReference>
<keyword evidence="7" id="KW-1185">Reference proteome</keyword>
<dbReference type="InterPro" id="IPR000847">
    <property type="entry name" value="LysR_HTH_N"/>
</dbReference>
<dbReference type="InterPro" id="IPR005119">
    <property type="entry name" value="LysR_subst-bd"/>
</dbReference>
<dbReference type="InterPro" id="IPR036390">
    <property type="entry name" value="WH_DNA-bd_sf"/>
</dbReference>
<dbReference type="eggNOG" id="COG0583">
    <property type="taxonomic scope" value="Bacteria"/>
</dbReference>
<dbReference type="AlphaFoldDB" id="R1GN81"/>
<organism evidence="6 7">
    <name type="scientific">Grimontia indica</name>
    <dbReference type="NCBI Taxonomy" id="1056512"/>
    <lineage>
        <taxon>Bacteria</taxon>
        <taxon>Pseudomonadati</taxon>
        <taxon>Pseudomonadota</taxon>
        <taxon>Gammaproteobacteria</taxon>
        <taxon>Vibrionales</taxon>
        <taxon>Vibrionaceae</taxon>
        <taxon>Grimontia</taxon>
    </lineage>
</organism>
<dbReference type="Pfam" id="PF00126">
    <property type="entry name" value="HTH_1"/>
    <property type="match status" value="1"/>
</dbReference>
<dbReference type="PANTHER" id="PTHR30126">
    <property type="entry name" value="HTH-TYPE TRANSCRIPTIONAL REGULATOR"/>
    <property type="match status" value="1"/>
</dbReference>
<evidence type="ECO:0000256" key="3">
    <source>
        <dbReference type="ARBA" id="ARBA00023125"/>
    </source>
</evidence>
<dbReference type="Proteomes" id="UP000011223">
    <property type="component" value="Unassembled WGS sequence"/>
</dbReference>
<comment type="similarity">
    <text evidence="1">Belongs to the LysR transcriptional regulatory family.</text>
</comment>
<evidence type="ECO:0000313" key="7">
    <source>
        <dbReference type="Proteomes" id="UP000011223"/>
    </source>
</evidence>
<dbReference type="GO" id="GO:0000976">
    <property type="term" value="F:transcription cis-regulatory region binding"/>
    <property type="evidence" value="ECO:0007669"/>
    <property type="project" value="TreeGrafter"/>
</dbReference>
<dbReference type="SUPFAM" id="SSF53850">
    <property type="entry name" value="Periplasmic binding protein-like II"/>
    <property type="match status" value="1"/>
</dbReference>
<dbReference type="FunFam" id="1.10.10.10:FF:000001">
    <property type="entry name" value="LysR family transcriptional regulator"/>
    <property type="match status" value="1"/>
</dbReference>
<name>R1GN81_9GAMM</name>
<dbReference type="SUPFAM" id="SSF46785">
    <property type="entry name" value="Winged helix' DNA-binding domain"/>
    <property type="match status" value="1"/>
</dbReference>
<dbReference type="Gene3D" id="3.40.190.290">
    <property type="match status" value="1"/>
</dbReference>
<dbReference type="Pfam" id="PF03466">
    <property type="entry name" value="LysR_substrate"/>
    <property type="match status" value="1"/>
</dbReference>
<evidence type="ECO:0000256" key="2">
    <source>
        <dbReference type="ARBA" id="ARBA00023015"/>
    </source>
</evidence>
<dbReference type="PROSITE" id="PS50931">
    <property type="entry name" value="HTH_LYSR"/>
    <property type="match status" value="1"/>
</dbReference>
<proteinExistence type="inferred from homology"/>
<keyword evidence="2" id="KW-0805">Transcription regulation</keyword>